<dbReference type="PANTHER" id="PTHR22550">
    <property type="entry name" value="SPORE GERMINATION PROTEIN"/>
    <property type="match status" value="1"/>
</dbReference>
<dbReference type="InterPro" id="IPR050768">
    <property type="entry name" value="UPF0353/GerABKA_families"/>
</dbReference>
<feature type="domain" description="VWFA" evidence="6">
    <location>
        <begin position="92"/>
        <end position="287"/>
    </location>
</feature>
<evidence type="ECO:0000259" key="6">
    <source>
        <dbReference type="PROSITE" id="PS50234"/>
    </source>
</evidence>
<evidence type="ECO:0000256" key="5">
    <source>
        <dbReference type="SAM" id="Phobius"/>
    </source>
</evidence>
<evidence type="ECO:0000256" key="3">
    <source>
        <dbReference type="ARBA" id="ARBA00022989"/>
    </source>
</evidence>
<protein>
    <submittedName>
        <fullName evidence="7">VWA domain-containing protein</fullName>
    </submittedName>
</protein>
<evidence type="ECO:0000256" key="4">
    <source>
        <dbReference type="ARBA" id="ARBA00023136"/>
    </source>
</evidence>
<dbReference type="SMART" id="SM00327">
    <property type="entry name" value="VWA"/>
    <property type="match status" value="1"/>
</dbReference>
<dbReference type="InterPro" id="IPR033881">
    <property type="entry name" value="vWA_BatA_type"/>
</dbReference>
<keyword evidence="4 5" id="KW-0472">Membrane</keyword>
<keyword evidence="2 5" id="KW-0812">Transmembrane</keyword>
<dbReference type="RefSeq" id="WP_133276947.1">
    <property type="nucleotide sequence ID" value="NZ_CP037933.1"/>
</dbReference>
<dbReference type="Pfam" id="PF07584">
    <property type="entry name" value="BatA"/>
    <property type="match status" value="1"/>
</dbReference>
<proteinExistence type="predicted"/>
<dbReference type="AlphaFoldDB" id="A0A4P6Y934"/>
<gene>
    <name evidence="7" type="ORF">E1750_11685</name>
</gene>
<evidence type="ECO:0000313" key="8">
    <source>
        <dbReference type="Proteomes" id="UP000291124"/>
    </source>
</evidence>
<organism evidence="7 8">
    <name type="scientific">Flavobacterium nackdongense</name>
    <dbReference type="NCBI Taxonomy" id="2547394"/>
    <lineage>
        <taxon>Bacteria</taxon>
        <taxon>Pseudomonadati</taxon>
        <taxon>Bacteroidota</taxon>
        <taxon>Flavobacteriia</taxon>
        <taxon>Flavobacteriales</taxon>
        <taxon>Flavobacteriaceae</taxon>
        <taxon>Flavobacterium</taxon>
    </lineage>
</organism>
<dbReference type="PANTHER" id="PTHR22550:SF5">
    <property type="entry name" value="LEUCINE ZIPPER PROTEIN 4"/>
    <property type="match status" value="1"/>
</dbReference>
<dbReference type="PROSITE" id="PS50234">
    <property type="entry name" value="VWFA"/>
    <property type="match status" value="1"/>
</dbReference>
<evidence type="ECO:0000256" key="2">
    <source>
        <dbReference type="ARBA" id="ARBA00022692"/>
    </source>
</evidence>
<keyword evidence="3 5" id="KW-1133">Transmembrane helix</keyword>
<name>A0A4P6Y934_9FLAO</name>
<dbReference type="CDD" id="cd01467">
    <property type="entry name" value="vWA_BatA_type"/>
    <property type="match status" value="1"/>
</dbReference>
<dbReference type="Proteomes" id="UP000291124">
    <property type="component" value="Chromosome"/>
</dbReference>
<feature type="transmembrane region" description="Helical" evidence="5">
    <location>
        <begin position="310"/>
        <end position="328"/>
    </location>
</feature>
<dbReference type="Gene3D" id="3.40.50.410">
    <property type="entry name" value="von Willebrand factor, type A domain"/>
    <property type="match status" value="1"/>
</dbReference>
<feature type="transmembrane region" description="Helical" evidence="5">
    <location>
        <begin position="12"/>
        <end position="29"/>
    </location>
</feature>
<dbReference type="Pfam" id="PF00092">
    <property type="entry name" value="VWA"/>
    <property type="match status" value="1"/>
</dbReference>
<accession>A0A4P6Y934</accession>
<dbReference type="EMBL" id="CP037933">
    <property type="protein sequence ID" value="QBN19429.1"/>
    <property type="molecule type" value="Genomic_DNA"/>
</dbReference>
<reference evidence="8" key="1">
    <citation type="submission" date="2019-03" db="EMBL/GenBank/DDBJ databases">
        <title>Flavobacterium sp.</title>
        <authorList>
            <person name="Kim H."/>
        </authorList>
    </citation>
    <scope>NUCLEOTIDE SEQUENCE [LARGE SCALE GENOMIC DNA]</scope>
    <source>
        <strain evidence="8">GS13</strain>
    </source>
</reference>
<dbReference type="OrthoDB" id="6206554at2"/>
<keyword evidence="1" id="KW-1003">Cell membrane</keyword>
<dbReference type="InterPro" id="IPR024163">
    <property type="entry name" value="Aerotolerance_reg_N"/>
</dbReference>
<keyword evidence="8" id="KW-1185">Reference proteome</keyword>
<dbReference type="InterPro" id="IPR002035">
    <property type="entry name" value="VWF_A"/>
</dbReference>
<evidence type="ECO:0000313" key="7">
    <source>
        <dbReference type="EMBL" id="QBN19429.1"/>
    </source>
</evidence>
<dbReference type="KEGG" id="fnk:E1750_11685"/>
<dbReference type="InterPro" id="IPR036465">
    <property type="entry name" value="vWFA_dom_sf"/>
</dbReference>
<sequence>MGKLSFLNPEFFWLFLLIPVIGGWMYWKRHQQTANLKISSTQGFKNSNSLLVKFQPMLNVMRLLALSSLIIAMARPRTVDISNQTKTTRGIDIVLAMDVSGSMLAKDLRPNRMEAIKEVAADFVEERPNDRIGLVVYASEAYTKTPVTSDKAVVLDAIGGIKYDQVLQDGTGIGMGLATAVNRLKESKAKSKVIILLTDGVNNAGFIEPETAADIAKQYGIKVYTIGVGTNGMAESPYALSPNGQILFQMMKVEIDEQLMKSIARKTGGKYFRATSNSKLAEIYESINALETTEIKELRFYDYDEKYRPFVWFALGLILVELGLRNTVYRSFI</sequence>
<dbReference type="SUPFAM" id="SSF53300">
    <property type="entry name" value="vWA-like"/>
    <property type="match status" value="1"/>
</dbReference>
<evidence type="ECO:0000256" key="1">
    <source>
        <dbReference type="ARBA" id="ARBA00022475"/>
    </source>
</evidence>